<organism evidence="4 5">
    <name type="scientific">Rhipicephalus microplus</name>
    <name type="common">Cattle tick</name>
    <name type="synonym">Boophilus microplus</name>
    <dbReference type="NCBI Taxonomy" id="6941"/>
    <lineage>
        <taxon>Eukaryota</taxon>
        <taxon>Metazoa</taxon>
        <taxon>Ecdysozoa</taxon>
        <taxon>Arthropoda</taxon>
        <taxon>Chelicerata</taxon>
        <taxon>Arachnida</taxon>
        <taxon>Acari</taxon>
        <taxon>Parasitiformes</taxon>
        <taxon>Ixodida</taxon>
        <taxon>Ixodoidea</taxon>
        <taxon>Ixodidae</taxon>
        <taxon>Rhipicephalinae</taxon>
        <taxon>Rhipicephalus</taxon>
        <taxon>Boophilus</taxon>
    </lineage>
</organism>
<keyword evidence="1" id="KW-0862">Zinc</keyword>
<evidence type="ECO:0000313" key="4">
    <source>
        <dbReference type="EMBL" id="KAH7955259.1"/>
    </source>
</evidence>
<evidence type="ECO:0000256" key="2">
    <source>
        <dbReference type="SAM" id="MobiDB-lite"/>
    </source>
</evidence>
<feature type="binding site" evidence="1">
    <location>
        <position position="552"/>
    </location>
    <ligand>
        <name>Zn(2+)</name>
        <dbReference type="ChEBI" id="CHEBI:29105"/>
        <note>catalytic</note>
    </ligand>
</feature>
<dbReference type="Pfam" id="PF13574">
    <property type="entry name" value="Reprolysin_2"/>
    <property type="match status" value="1"/>
</dbReference>
<name>A0A9J6CY75_RHIMP</name>
<sequence>MAPSRGLRNTVITSAQNDATAHPVIGLGVSSIQAMPTQEIGLIFHHDEVLVFLLSKTSTLTIPRKSGRVRNAILNVQPTKFGGYGPYFTGVQREERDSCERVSRARSLPEAPVFRAFCQSYILQDDVLASFNASTNVRQLLADCYRRLFHLKLRPDTAVFDKDLVVETATFGKEPAAAGAAASVQRVRKRVTSARTFEESVRGQRDVNVQLRWTYLAPLQHLRQGERVAARSYGCTYVRRYTRDPSSRVYGGLHKGVFEGSIQSRWGRFYVEGARKFFARRMPFHSVMYAAEDAGIPQQGWCGVNGETTRWMQRLAFASERTRNTEFKSSKAKRHSGDHLERWIGRRPLEHQEQSEGCYSDGNVYDDGDVDDMQAGKGYTDRRRQSKAGGRPRRTYRVCGLYVHIDHLLYRQFAKIDNDAVRTRERLSTLIAGLTARASDIFRHTDFSGVEDVRFSVHKIKASEKDDASEKIIFLSQISQKVLRSTTTITLDSLTHSLGVCDKNRLLPEDPTQPQLGLTRLSLNTGMITFLNYNAYVAQAVSEITFAHEIGHNFGSPHDTPDGSPCAPGNKKNGNYIMYFMASSGLEPNNRLFSTCSRGNISEVIKPMVEGKSPRENCFQGKLVSLKRLQTKCREACRHAKMKAVCGVKMLPGAICDGTRGFCDVFQKSHDEARTVASFDMTCRSNNASCPPGKPKSNNTVCHKGSQVCVSGECTGSVCIKYGLKGCTLVGSRYTADQKCLVACETEDGKCREACLHAKMKAVCGVKMLPGAICDGTRGFCDVFQKCRRSDEQGPLTRLEQALFGGKTINTVTGYINGAPISNTRRTKGPEAPAGKKAVLLPSPPQPMLRAPGLVFSVRRIQRTIQLALKDSFR</sequence>
<feature type="domain" description="Peptidase M12B" evidence="3">
    <location>
        <begin position="499"/>
        <end position="605"/>
    </location>
</feature>
<keyword evidence="5" id="KW-1185">Reference proteome</keyword>
<dbReference type="GO" id="GO:0007219">
    <property type="term" value="P:Notch signaling pathway"/>
    <property type="evidence" value="ECO:0007669"/>
    <property type="project" value="TreeGrafter"/>
</dbReference>
<feature type="binding site" evidence="1">
    <location>
        <position position="558"/>
    </location>
    <ligand>
        <name>Zn(2+)</name>
        <dbReference type="ChEBI" id="CHEBI:29105"/>
        <note>catalytic</note>
    </ligand>
</feature>
<dbReference type="PANTHER" id="PTHR45702">
    <property type="entry name" value="ADAM10/ADAM17 METALLOPEPTIDASE FAMILY MEMBER"/>
    <property type="match status" value="1"/>
</dbReference>
<dbReference type="InterPro" id="IPR049038">
    <property type="entry name" value="ADAM10_Cys-rich"/>
</dbReference>
<dbReference type="InterPro" id="IPR051489">
    <property type="entry name" value="ADAM_Metalloproteinase"/>
</dbReference>
<dbReference type="PANTHER" id="PTHR45702:SF2">
    <property type="entry name" value="KUZBANIAN, ISOFORM A"/>
    <property type="match status" value="1"/>
</dbReference>
<dbReference type="Pfam" id="PF21299">
    <property type="entry name" value="ADAM10_Cys-rich"/>
    <property type="match status" value="1"/>
</dbReference>
<keyword evidence="1" id="KW-0479">Metal-binding</keyword>
<proteinExistence type="predicted"/>
<comment type="caution">
    <text evidence="4">The sequence shown here is derived from an EMBL/GenBank/DDBJ whole genome shotgun (WGS) entry which is preliminary data.</text>
</comment>
<dbReference type="Gene3D" id="3.40.390.10">
    <property type="entry name" value="Collagenase (Catalytic Domain)"/>
    <property type="match status" value="1"/>
</dbReference>
<evidence type="ECO:0000259" key="3">
    <source>
        <dbReference type="PROSITE" id="PS50215"/>
    </source>
</evidence>
<dbReference type="GO" id="GO:0004222">
    <property type="term" value="F:metalloendopeptidase activity"/>
    <property type="evidence" value="ECO:0007669"/>
    <property type="project" value="InterPro"/>
</dbReference>
<comment type="caution">
    <text evidence="1">Lacks conserved residue(s) required for the propagation of feature annotation.</text>
</comment>
<dbReference type="PROSITE" id="PS50215">
    <property type="entry name" value="ADAM_MEPRO"/>
    <property type="match status" value="1"/>
</dbReference>
<dbReference type="Proteomes" id="UP000821866">
    <property type="component" value="Unassembled WGS sequence"/>
</dbReference>
<dbReference type="InterPro" id="IPR001590">
    <property type="entry name" value="Peptidase_M12B"/>
</dbReference>
<dbReference type="GO" id="GO:0046872">
    <property type="term" value="F:metal ion binding"/>
    <property type="evidence" value="ECO:0007669"/>
    <property type="project" value="UniProtKB-KW"/>
</dbReference>
<reference evidence="4" key="1">
    <citation type="journal article" date="2020" name="Cell">
        <title>Large-Scale Comparative Analyses of Tick Genomes Elucidate Their Genetic Diversity and Vector Capacities.</title>
        <authorList>
            <consortium name="Tick Genome and Microbiome Consortium (TIGMIC)"/>
            <person name="Jia N."/>
            <person name="Wang J."/>
            <person name="Shi W."/>
            <person name="Du L."/>
            <person name="Sun Y."/>
            <person name="Zhan W."/>
            <person name="Jiang J.F."/>
            <person name="Wang Q."/>
            <person name="Zhang B."/>
            <person name="Ji P."/>
            <person name="Bell-Sakyi L."/>
            <person name="Cui X.M."/>
            <person name="Yuan T.T."/>
            <person name="Jiang B.G."/>
            <person name="Yang W.F."/>
            <person name="Lam T.T."/>
            <person name="Chang Q.C."/>
            <person name="Ding S.J."/>
            <person name="Wang X.J."/>
            <person name="Zhu J.G."/>
            <person name="Ruan X.D."/>
            <person name="Zhao L."/>
            <person name="Wei J.T."/>
            <person name="Ye R.Z."/>
            <person name="Que T.C."/>
            <person name="Du C.H."/>
            <person name="Zhou Y.H."/>
            <person name="Cheng J.X."/>
            <person name="Dai P.F."/>
            <person name="Guo W.B."/>
            <person name="Han X.H."/>
            <person name="Huang E.J."/>
            <person name="Li L.F."/>
            <person name="Wei W."/>
            <person name="Gao Y.C."/>
            <person name="Liu J.Z."/>
            <person name="Shao H.Z."/>
            <person name="Wang X."/>
            <person name="Wang C.C."/>
            <person name="Yang T.C."/>
            <person name="Huo Q.B."/>
            <person name="Li W."/>
            <person name="Chen H.Y."/>
            <person name="Chen S.E."/>
            <person name="Zhou L.G."/>
            <person name="Ni X.B."/>
            <person name="Tian J.H."/>
            <person name="Sheng Y."/>
            <person name="Liu T."/>
            <person name="Pan Y.S."/>
            <person name="Xia L.Y."/>
            <person name="Li J."/>
            <person name="Zhao F."/>
            <person name="Cao W.C."/>
        </authorList>
    </citation>
    <scope>NUCLEOTIDE SEQUENCE</scope>
    <source>
        <strain evidence="4">Rmic-2018</strain>
    </source>
</reference>
<dbReference type="VEuPathDB" id="VectorBase:LOC119185859"/>
<evidence type="ECO:0000256" key="1">
    <source>
        <dbReference type="PROSITE-ProRule" id="PRU00276"/>
    </source>
</evidence>
<dbReference type="GO" id="GO:0006509">
    <property type="term" value="P:membrane protein ectodomain proteolysis"/>
    <property type="evidence" value="ECO:0007669"/>
    <property type="project" value="TreeGrafter"/>
</dbReference>
<accession>A0A9J6CY75</accession>
<dbReference type="GO" id="GO:0005886">
    <property type="term" value="C:plasma membrane"/>
    <property type="evidence" value="ECO:0007669"/>
    <property type="project" value="TreeGrafter"/>
</dbReference>
<reference evidence="4" key="2">
    <citation type="submission" date="2021-09" db="EMBL/GenBank/DDBJ databases">
        <authorList>
            <person name="Jia N."/>
            <person name="Wang J."/>
            <person name="Shi W."/>
            <person name="Du L."/>
            <person name="Sun Y."/>
            <person name="Zhan W."/>
            <person name="Jiang J."/>
            <person name="Wang Q."/>
            <person name="Zhang B."/>
            <person name="Ji P."/>
            <person name="Sakyi L.B."/>
            <person name="Cui X."/>
            <person name="Yuan T."/>
            <person name="Jiang B."/>
            <person name="Yang W."/>
            <person name="Lam T.T.-Y."/>
            <person name="Chang Q."/>
            <person name="Ding S."/>
            <person name="Wang X."/>
            <person name="Zhu J."/>
            <person name="Ruan X."/>
            <person name="Zhao L."/>
            <person name="Wei J."/>
            <person name="Que T."/>
            <person name="Du C."/>
            <person name="Cheng J."/>
            <person name="Dai P."/>
            <person name="Han X."/>
            <person name="Huang E."/>
            <person name="Gao Y."/>
            <person name="Liu J."/>
            <person name="Shao H."/>
            <person name="Ye R."/>
            <person name="Li L."/>
            <person name="Wei W."/>
            <person name="Wang X."/>
            <person name="Wang C."/>
            <person name="Huo Q."/>
            <person name="Li W."/>
            <person name="Guo W."/>
            <person name="Chen H."/>
            <person name="Chen S."/>
            <person name="Zhou L."/>
            <person name="Zhou L."/>
            <person name="Ni X."/>
            <person name="Tian J."/>
            <person name="Zhou Y."/>
            <person name="Sheng Y."/>
            <person name="Liu T."/>
            <person name="Pan Y."/>
            <person name="Xia L."/>
            <person name="Li J."/>
            <person name="Zhao F."/>
            <person name="Cao W."/>
        </authorList>
    </citation>
    <scope>NUCLEOTIDE SEQUENCE</scope>
    <source>
        <strain evidence="4">Rmic-2018</strain>
        <tissue evidence="4">Larvae</tissue>
    </source>
</reference>
<dbReference type="AlphaFoldDB" id="A0A9J6CY75"/>
<feature type="region of interest" description="Disordered" evidence="2">
    <location>
        <begin position="351"/>
        <end position="391"/>
    </location>
</feature>
<dbReference type="EMBL" id="JABSTU010004807">
    <property type="protein sequence ID" value="KAH7955259.1"/>
    <property type="molecule type" value="Genomic_DNA"/>
</dbReference>
<dbReference type="SUPFAM" id="SSF55486">
    <property type="entry name" value="Metalloproteases ('zincins'), catalytic domain"/>
    <property type="match status" value="1"/>
</dbReference>
<feature type="binding site" evidence="1">
    <location>
        <position position="548"/>
    </location>
    <ligand>
        <name>Zn(2+)</name>
        <dbReference type="ChEBI" id="CHEBI:29105"/>
        <note>catalytic</note>
    </ligand>
</feature>
<evidence type="ECO:0000313" key="5">
    <source>
        <dbReference type="Proteomes" id="UP000821866"/>
    </source>
</evidence>
<feature type="active site" evidence="1">
    <location>
        <position position="549"/>
    </location>
</feature>
<protein>
    <recommendedName>
        <fullName evidence="3">Peptidase M12B domain-containing protein</fullName>
    </recommendedName>
</protein>
<dbReference type="InterPro" id="IPR024079">
    <property type="entry name" value="MetalloPept_cat_dom_sf"/>
</dbReference>
<gene>
    <name evidence="4" type="ORF">HPB51_028141</name>
</gene>